<comment type="subcellular location">
    <subcellularLocation>
        <location evidence="1">Secreted</location>
        <location evidence="1">Cell wall</location>
    </subcellularLocation>
</comment>
<evidence type="ECO:0000256" key="5">
    <source>
        <dbReference type="ARBA" id="ARBA00022801"/>
    </source>
</evidence>
<dbReference type="AlphaFoldDB" id="A0AAP0E4S0"/>
<dbReference type="GO" id="GO:0071555">
    <property type="term" value="P:cell wall organization"/>
    <property type="evidence" value="ECO:0007669"/>
    <property type="project" value="UniProtKB-KW"/>
</dbReference>
<keyword evidence="6 8" id="KW-0326">Glycosidase</keyword>
<keyword evidence="3" id="KW-0134">Cell wall</keyword>
<keyword evidence="5 8" id="KW-0378">Hydrolase</keyword>
<reference evidence="10 11" key="1">
    <citation type="submission" date="2024-01" db="EMBL/GenBank/DDBJ databases">
        <title>Genome assemblies of Stephania.</title>
        <authorList>
            <person name="Yang L."/>
        </authorList>
    </citation>
    <scope>NUCLEOTIDE SEQUENCE [LARGE SCALE GENOMIC DNA]</scope>
    <source>
        <strain evidence="10">YNDBR</strain>
        <tissue evidence="10">Leaf</tissue>
    </source>
</reference>
<evidence type="ECO:0000313" key="11">
    <source>
        <dbReference type="Proteomes" id="UP001420932"/>
    </source>
</evidence>
<keyword evidence="11" id="KW-1185">Reference proteome</keyword>
<evidence type="ECO:0000256" key="9">
    <source>
        <dbReference type="SAM" id="SignalP"/>
    </source>
</evidence>
<dbReference type="Proteomes" id="UP001420932">
    <property type="component" value="Unassembled WGS sequence"/>
</dbReference>
<dbReference type="GO" id="GO:0005975">
    <property type="term" value="P:carbohydrate metabolic process"/>
    <property type="evidence" value="ECO:0007669"/>
    <property type="project" value="InterPro"/>
</dbReference>
<gene>
    <name evidence="10" type="ORF">Syun_029104</name>
</gene>
<dbReference type="InterPro" id="IPR011050">
    <property type="entry name" value="Pectin_lyase_fold/virulence"/>
</dbReference>
<dbReference type="PANTHER" id="PTHR31375">
    <property type="match status" value="1"/>
</dbReference>
<evidence type="ECO:0008006" key="12">
    <source>
        <dbReference type="Google" id="ProtNLM"/>
    </source>
</evidence>
<evidence type="ECO:0000256" key="1">
    <source>
        <dbReference type="ARBA" id="ARBA00004191"/>
    </source>
</evidence>
<keyword evidence="9" id="KW-0732">Signal</keyword>
<dbReference type="SMART" id="SM00710">
    <property type="entry name" value="PbH1"/>
    <property type="match status" value="4"/>
</dbReference>
<dbReference type="EMBL" id="JBBNAF010000013">
    <property type="protein sequence ID" value="KAK9086710.1"/>
    <property type="molecule type" value="Genomic_DNA"/>
</dbReference>
<keyword evidence="7" id="KW-0961">Cell wall biogenesis/degradation</keyword>
<feature type="chain" id="PRO_5043040990" description="Polygalacturonase" evidence="9">
    <location>
        <begin position="26"/>
        <end position="585"/>
    </location>
</feature>
<dbReference type="GO" id="GO:0004650">
    <property type="term" value="F:polygalacturonase activity"/>
    <property type="evidence" value="ECO:0007669"/>
    <property type="project" value="InterPro"/>
</dbReference>
<evidence type="ECO:0000256" key="7">
    <source>
        <dbReference type="ARBA" id="ARBA00023316"/>
    </source>
</evidence>
<dbReference type="SUPFAM" id="SSF51126">
    <property type="entry name" value="Pectin lyase-like"/>
    <property type="match status" value="3"/>
</dbReference>
<evidence type="ECO:0000256" key="3">
    <source>
        <dbReference type="ARBA" id="ARBA00022512"/>
    </source>
</evidence>
<comment type="caution">
    <text evidence="10">The sequence shown here is derived from an EMBL/GenBank/DDBJ whole genome shotgun (WGS) entry which is preliminary data.</text>
</comment>
<evidence type="ECO:0000256" key="8">
    <source>
        <dbReference type="RuleBase" id="RU361169"/>
    </source>
</evidence>
<accession>A0AAP0E4S0</accession>
<dbReference type="InterPro" id="IPR000743">
    <property type="entry name" value="Glyco_hydro_28"/>
</dbReference>
<dbReference type="InterPro" id="IPR006626">
    <property type="entry name" value="PbH1"/>
</dbReference>
<name>A0AAP0E4S0_9MAGN</name>
<comment type="similarity">
    <text evidence="2 8">Belongs to the glycosyl hydrolase 28 family.</text>
</comment>
<dbReference type="InterPro" id="IPR012334">
    <property type="entry name" value="Pectin_lyas_fold"/>
</dbReference>
<feature type="signal peptide" evidence="9">
    <location>
        <begin position="1"/>
        <end position="25"/>
    </location>
</feature>
<dbReference type="Pfam" id="PF00295">
    <property type="entry name" value="Glyco_hydro_28"/>
    <property type="match status" value="2"/>
</dbReference>
<organism evidence="10 11">
    <name type="scientific">Stephania yunnanensis</name>
    <dbReference type="NCBI Taxonomy" id="152371"/>
    <lineage>
        <taxon>Eukaryota</taxon>
        <taxon>Viridiplantae</taxon>
        <taxon>Streptophyta</taxon>
        <taxon>Embryophyta</taxon>
        <taxon>Tracheophyta</taxon>
        <taxon>Spermatophyta</taxon>
        <taxon>Magnoliopsida</taxon>
        <taxon>Ranunculales</taxon>
        <taxon>Menispermaceae</taxon>
        <taxon>Menispermoideae</taxon>
        <taxon>Cissampelideae</taxon>
        <taxon>Stephania</taxon>
    </lineage>
</organism>
<evidence type="ECO:0000313" key="10">
    <source>
        <dbReference type="EMBL" id="KAK9086710.1"/>
    </source>
</evidence>
<protein>
    <recommendedName>
        <fullName evidence="12">Polygalacturonase</fullName>
    </recommendedName>
</protein>
<keyword evidence="4" id="KW-0964">Secreted</keyword>
<evidence type="ECO:0000256" key="2">
    <source>
        <dbReference type="ARBA" id="ARBA00008834"/>
    </source>
</evidence>
<evidence type="ECO:0000256" key="6">
    <source>
        <dbReference type="ARBA" id="ARBA00023295"/>
    </source>
</evidence>
<sequence>MGTTGLVNLLVIILCWSFVAAPTIASNHISIARINVLDYGAIGDGKHDNSQAFLRAWEDFCSVDARLAVFHIPRDRLYLLKPVKFSGPCRARRLDFEIFGDIVAPKLKDWDGLNKGGVWILFDNVDRLIVYGNGQIDGQGDDWWQNFDGKNDQRPKGGSGYARNMTFENIRFEKVKNPIIIDQFYFSNGQNQPRLLAIVSPRSCAATVRAAQSRSHCPRLPAPVAAAGRPPSSASQAAPLLPCAPVVVHLLAVNVSDITYKNITGSSVSNDGISLRCSDAIPCTGIVLDQGIGLVNLLVIFLGCLVAVCLTISDDSIARVNVLDYGAVGDGKHDDSDAFTRAWKDFCMVDAQIAVFHIPRDMLFLLKPVEFSGPCKARKLDFQVFGDLVMPKMEYWDDKEKGGAWIFFAFVQGLVMYGNGHVDGQGSDCVGSLGGHGKYDTVEGVKVTNCKFTGTSNGVRIKTVPGGSGYARNITFENIIFESVENPIIIDQFYSYAGSKNQGTPKNNAVSVSDIIYKNISGSSLSTNGITLHCSDAVPCTGIVMDQVNITLHNTRHRTNKIYSDCSNAQGHSTSTFPPVQCLQE</sequence>
<dbReference type="Gene3D" id="2.160.20.10">
    <property type="entry name" value="Single-stranded right-handed beta-helix, Pectin lyase-like"/>
    <property type="match status" value="4"/>
</dbReference>
<evidence type="ECO:0000256" key="4">
    <source>
        <dbReference type="ARBA" id="ARBA00022525"/>
    </source>
</evidence>
<proteinExistence type="inferred from homology"/>